<dbReference type="NCBIfam" id="TIGR01640">
    <property type="entry name" value="F_box_assoc_1"/>
    <property type="match status" value="1"/>
</dbReference>
<evidence type="ECO:0000259" key="1">
    <source>
        <dbReference type="Pfam" id="PF07734"/>
    </source>
</evidence>
<dbReference type="Proteomes" id="UP000187203">
    <property type="component" value="Unassembled WGS sequence"/>
</dbReference>
<dbReference type="AlphaFoldDB" id="A0A1R3JZ37"/>
<dbReference type="EMBL" id="AWUE01014981">
    <property type="protein sequence ID" value="OMP00103.1"/>
    <property type="molecule type" value="Genomic_DNA"/>
</dbReference>
<name>A0A1R3JZ37_9ROSI</name>
<dbReference type="Pfam" id="PF07734">
    <property type="entry name" value="FBA_1"/>
    <property type="match status" value="1"/>
</dbReference>
<accession>A0A1R3JZ37</accession>
<gene>
    <name evidence="2" type="ORF">COLO4_12911</name>
</gene>
<protein>
    <recommendedName>
        <fullName evidence="1">F-box associated beta-propeller type 1 domain-containing protein</fullName>
    </recommendedName>
</protein>
<organism evidence="2 3">
    <name type="scientific">Corchorus olitorius</name>
    <dbReference type="NCBI Taxonomy" id="93759"/>
    <lineage>
        <taxon>Eukaryota</taxon>
        <taxon>Viridiplantae</taxon>
        <taxon>Streptophyta</taxon>
        <taxon>Embryophyta</taxon>
        <taxon>Tracheophyta</taxon>
        <taxon>Spermatophyta</taxon>
        <taxon>Magnoliopsida</taxon>
        <taxon>eudicotyledons</taxon>
        <taxon>Gunneridae</taxon>
        <taxon>Pentapetalae</taxon>
        <taxon>rosids</taxon>
        <taxon>malvids</taxon>
        <taxon>Malvales</taxon>
        <taxon>Malvaceae</taxon>
        <taxon>Grewioideae</taxon>
        <taxon>Apeibeae</taxon>
        <taxon>Corchorus</taxon>
    </lineage>
</organism>
<dbReference type="PANTHER" id="PTHR31111">
    <property type="entry name" value="BNAA05G37150D PROTEIN-RELATED"/>
    <property type="match status" value="1"/>
</dbReference>
<dbReference type="OrthoDB" id="5314306at2759"/>
<sequence>MPLQAISQMMLRGYPPKNSGKIYFKIQHKTLPRPNNVLAWYEENKAIGFGYDSLSNDYKVVFWYNNKDQNDDDEQQLAEVYTLGMNCWRQVERPDHDIRIPYGYHEPPAFLNGVIHWLGYKRRHTDPKLKLVISFNVSSEEFQWFPLPDYVVKDARTVEINVFKDMLCVVNSVMGTDKLNYDIWVMSEYGVQESWTKQLVLQQGQPLPDDFHVRDLRGIMIRDLRGIMMNGEFVWLSYIYNGEIYGAENLAVDDGKSNSKPIKFDDSSYLKFFTYTQSLVSLI</sequence>
<reference evidence="3" key="1">
    <citation type="submission" date="2013-09" db="EMBL/GenBank/DDBJ databases">
        <title>Corchorus olitorius genome sequencing.</title>
        <authorList>
            <person name="Alam M."/>
            <person name="Haque M.S."/>
            <person name="Islam M.S."/>
            <person name="Emdad E.M."/>
            <person name="Islam M.M."/>
            <person name="Ahmed B."/>
            <person name="Halim A."/>
            <person name="Hossen Q.M.M."/>
            <person name="Hossain M.Z."/>
            <person name="Ahmed R."/>
            <person name="Khan M.M."/>
            <person name="Islam R."/>
            <person name="Rashid M.M."/>
            <person name="Khan S.A."/>
            <person name="Rahman M.S."/>
            <person name="Alam M."/>
            <person name="Yahiya A.S."/>
            <person name="Khan M.S."/>
            <person name="Azam M.S."/>
            <person name="Haque T."/>
            <person name="Lashkar M.Z.H."/>
            <person name="Akhand A.I."/>
            <person name="Morshed G."/>
            <person name="Roy S."/>
            <person name="Uddin K.S."/>
            <person name="Rabeya T."/>
            <person name="Hossain A.S."/>
            <person name="Chowdhury A."/>
            <person name="Snigdha A.R."/>
            <person name="Mortoza M.S."/>
            <person name="Matin S.A."/>
            <person name="Hoque S.M.E."/>
            <person name="Islam M.K."/>
            <person name="Roy D.K."/>
            <person name="Haider R."/>
            <person name="Moosa M.M."/>
            <person name="Elias S.M."/>
            <person name="Hasan A.M."/>
            <person name="Jahan S."/>
            <person name="Shafiuddin M."/>
            <person name="Mahmood N."/>
            <person name="Shommy N.S."/>
        </authorList>
    </citation>
    <scope>NUCLEOTIDE SEQUENCE [LARGE SCALE GENOMIC DNA]</scope>
    <source>
        <strain evidence="3">cv. O-4</strain>
    </source>
</reference>
<dbReference type="InterPro" id="IPR006527">
    <property type="entry name" value="F-box-assoc_dom_typ1"/>
</dbReference>
<evidence type="ECO:0000313" key="2">
    <source>
        <dbReference type="EMBL" id="OMP00103.1"/>
    </source>
</evidence>
<keyword evidence="3" id="KW-1185">Reference proteome</keyword>
<dbReference type="PANTHER" id="PTHR31111:SF136">
    <property type="entry name" value="F-BOX ASSOCIATED DOMAIN-CONTAINING PROTEIN"/>
    <property type="match status" value="1"/>
</dbReference>
<feature type="domain" description="F-box associated beta-propeller type 1" evidence="1">
    <location>
        <begin position="41"/>
        <end position="281"/>
    </location>
</feature>
<proteinExistence type="predicted"/>
<dbReference type="InterPro" id="IPR017451">
    <property type="entry name" value="F-box-assoc_interact_dom"/>
</dbReference>
<comment type="caution">
    <text evidence="2">The sequence shown here is derived from an EMBL/GenBank/DDBJ whole genome shotgun (WGS) entry which is preliminary data.</text>
</comment>
<dbReference type="STRING" id="93759.A0A1R3JZ37"/>
<evidence type="ECO:0000313" key="3">
    <source>
        <dbReference type="Proteomes" id="UP000187203"/>
    </source>
</evidence>